<comment type="caution">
    <text evidence="3">The sequence shown here is derived from an EMBL/GenBank/DDBJ whole genome shotgun (WGS) entry which is preliminary data.</text>
</comment>
<evidence type="ECO:0000259" key="1">
    <source>
        <dbReference type="PROSITE" id="PS51792"/>
    </source>
</evidence>
<sequence length="75" mass="8405">MYSVNISIGNKEDRMMITGLHTLTDISCVGCGPNVGWKCIKIVKSVKLMKTIKTKRKDLKNNYSVGGCKNHRGYQ</sequence>
<organism evidence="3 4">
    <name type="scientific">Brassica carinata</name>
    <name type="common">Ethiopian mustard</name>
    <name type="synonym">Abyssinian cabbage</name>
    <dbReference type="NCBI Taxonomy" id="52824"/>
    <lineage>
        <taxon>Eukaryota</taxon>
        <taxon>Viridiplantae</taxon>
        <taxon>Streptophyta</taxon>
        <taxon>Embryophyta</taxon>
        <taxon>Tracheophyta</taxon>
        <taxon>Spermatophyta</taxon>
        <taxon>Magnoliopsida</taxon>
        <taxon>eudicotyledons</taxon>
        <taxon>Gunneridae</taxon>
        <taxon>Pentapetalae</taxon>
        <taxon>rosids</taxon>
        <taxon>malvids</taxon>
        <taxon>Brassicales</taxon>
        <taxon>Brassicaceae</taxon>
        <taxon>Brassiceae</taxon>
        <taxon>Brassica</taxon>
    </lineage>
</organism>
<feature type="domain" description="Yippee" evidence="1">
    <location>
        <begin position="1"/>
        <end position="68"/>
    </location>
</feature>
<dbReference type="AlphaFoldDB" id="A0A8X7W961"/>
<dbReference type="EMBL" id="JAAMPC010000002">
    <property type="protein sequence ID" value="KAG2325666.1"/>
    <property type="molecule type" value="Genomic_DNA"/>
</dbReference>
<accession>A0A8X7W961</accession>
<dbReference type="EMBL" id="JAAMPC010000002">
    <property type="protein sequence ID" value="KAG2325664.1"/>
    <property type="molecule type" value="Genomic_DNA"/>
</dbReference>
<evidence type="ECO:0000313" key="4">
    <source>
        <dbReference type="Proteomes" id="UP000886595"/>
    </source>
</evidence>
<reference evidence="3 4" key="1">
    <citation type="submission" date="2020-02" db="EMBL/GenBank/DDBJ databases">
        <authorList>
            <person name="Ma Q."/>
            <person name="Huang Y."/>
            <person name="Song X."/>
            <person name="Pei D."/>
        </authorList>
    </citation>
    <scope>NUCLEOTIDE SEQUENCE [LARGE SCALE GENOMIC DNA]</scope>
    <source>
        <strain evidence="3">Sxm20200214</strain>
        <tissue evidence="3">Leaf</tissue>
    </source>
</reference>
<name>A0A8X7W961_BRACI</name>
<gene>
    <name evidence="2" type="ORF">Bca52824_008392</name>
    <name evidence="3" type="ORF">Bca52824_008394</name>
</gene>
<dbReference type="InterPro" id="IPR039058">
    <property type="entry name" value="Yippee_fam"/>
</dbReference>
<evidence type="ECO:0000313" key="3">
    <source>
        <dbReference type="EMBL" id="KAG2325666.1"/>
    </source>
</evidence>
<dbReference type="InterPro" id="IPR034751">
    <property type="entry name" value="Yippee"/>
</dbReference>
<dbReference type="Proteomes" id="UP000886595">
    <property type="component" value="Unassembled WGS sequence"/>
</dbReference>
<dbReference type="PANTHER" id="PTHR13848">
    <property type="entry name" value="PROTEIN YIPPEE-LIKE CG15309-RELATED"/>
    <property type="match status" value="1"/>
</dbReference>
<protein>
    <recommendedName>
        <fullName evidence="1">Yippee domain-containing protein</fullName>
    </recommendedName>
</protein>
<evidence type="ECO:0000313" key="2">
    <source>
        <dbReference type="EMBL" id="KAG2325664.1"/>
    </source>
</evidence>
<keyword evidence="4" id="KW-1185">Reference proteome</keyword>
<dbReference type="PROSITE" id="PS51792">
    <property type="entry name" value="YIPPEE"/>
    <property type="match status" value="1"/>
</dbReference>
<proteinExistence type="predicted"/>
<dbReference type="OrthoDB" id="6407410at2759"/>